<dbReference type="InterPro" id="IPR050259">
    <property type="entry name" value="SDR"/>
</dbReference>
<sequence length="252" mass="26126">MSLKGRTAFVTGAGGGVGEGIALALGKAGANVVVAARRLETGEPVAARIREGGGEAICVQTDVADEQSVFAAIGKTVSTYNGLDILVHNALSGRATDRTPIADAPEDLFDDVVATGSRATFWCVKAALPHLQRGKGRVVLLLAHGGVRGHGSLSIYGVAKGMQRGNLKALTWELGGRGVSINAIVPVALTDGMARDFERRPGEYERQAARSALGYIGKPEEDIGGAAVFFASDAARYVTGQTLFVDGGVYML</sequence>
<dbReference type="EMBL" id="CP018221">
    <property type="protein sequence ID" value="API61110.1"/>
    <property type="molecule type" value="Genomic_DNA"/>
</dbReference>
<protein>
    <recommendedName>
        <fullName evidence="4">Short-chain dehydrogenase</fullName>
    </recommendedName>
</protein>
<dbReference type="STRING" id="1921510.BSL82_11740"/>
<accession>A0A1L3ZZP9</accession>
<reference evidence="3" key="1">
    <citation type="submission" date="2016-11" db="EMBL/GenBank/DDBJ databases">
        <title>Complete Genome Sequence of alachlor-degrading Sphingomonas sp. strain JJ-A5.</title>
        <authorList>
            <person name="Lee H."/>
            <person name="Ka J.-O."/>
        </authorList>
    </citation>
    <scope>NUCLEOTIDE SEQUENCE [LARGE SCALE GENOMIC DNA]</scope>
    <source>
        <strain evidence="3">JJ-A5</strain>
    </source>
</reference>
<dbReference type="AlphaFoldDB" id="A0A1L3ZZP9"/>
<dbReference type="SUPFAM" id="SSF51735">
    <property type="entry name" value="NAD(P)-binding Rossmann-fold domains"/>
    <property type="match status" value="1"/>
</dbReference>
<dbReference type="CDD" id="cd05233">
    <property type="entry name" value="SDR_c"/>
    <property type="match status" value="1"/>
</dbReference>
<proteinExistence type="inferred from homology"/>
<gene>
    <name evidence="2" type="ORF">BSL82_11740</name>
</gene>
<evidence type="ECO:0000256" key="1">
    <source>
        <dbReference type="ARBA" id="ARBA00006484"/>
    </source>
</evidence>
<name>A0A1L3ZZP9_9SPHN</name>
<evidence type="ECO:0000313" key="3">
    <source>
        <dbReference type="Proteomes" id="UP000182063"/>
    </source>
</evidence>
<evidence type="ECO:0008006" key="4">
    <source>
        <dbReference type="Google" id="ProtNLM"/>
    </source>
</evidence>
<comment type="similarity">
    <text evidence="1">Belongs to the short-chain dehydrogenases/reductases (SDR) family.</text>
</comment>
<dbReference type="PANTHER" id="PTHR42879:SF2">
    <property type="entry name" value="3-OXOACYL-[ACYL-CARRIER-PROTEIN] REDUCTASE FABG"/>
    <property type="match status" value="1"/>
</dbReference>
<dbReference type="InterPro" id="IPR036291">
    <property type="entry name" value="NAD(P)-bd_dom_sf"/>
</dbReference>
<dbReference type="PANTHER" id="PTHR42879">
    <property type="entry name" value="3-OXOACYL-(ACYL-CARRIER-PROTEIN) REDUCTASE"/>
    <property type="match status" value="1"/>
</dbReference>
<dbReference type="Proteomes" id="UP000182063">
    <property type="component" value="Chromosome"/>
</dbReference>
<dbReference type="PRINTS" id="PR00081">
    <property type="entry name" value="GDHRDH"/>
</dbReference>
<dbReference type="Pfam" id="PF13561">
    <property type="entry name" value="adh_short_C2"/>
    <property type="match status" value="1"/>
</dbReference>
<dbReference type="InterPro" id="IPR002347">
    <property type="entry name" value="SDR_fam"/>
</dbReference>
<dbReference type="KEGG" id="sphj:BSL82_11740"/>
<keyword evidence="3" id="KW-1185">Reference proteome</keyword>
<dbReference type="FunFam" id="3.40.50.720:FF:000084">
    <property type="entry name" value="Short-chain dehydrogenase reductase"/>
    <property type="match status" value="1"/>
</dbReference>
<organism evidence="2 3">
    <name type="scientific">Tardibacter chloracetimidivorans</name>
    <dbReference type="NCBI Taxonomy" id="1921510"/>
    <lineage>
        <taxon>Bacteria</taxon>
        <taxon>Pseudomonadati</taxon>
        <taxon>Pseudomonadota</taxon>
        <taxon>Alphaproteobacteria</taxon>
        <taxon>Sphingomonadales</taxon>
        <taxon>Sphingomonadaceae</taxon>
        <taxon>Tardibacter</taxon>
    </lineage>
</organism>
<dbReference type="Gene3D" id="3.40.50.720">
    <property type="entry name" value="NAD(P)-binding Rossmann-like Domain"/>
    <property type="match status" value="1"/>
</dbReference>
<evidence type="ECO:0000313" key="2">
    <source>
        <dbReference type="EMBL" id="API61110.1"/>
    </source>
</evidence>